<feature type="domain" description="Phosphotyrosine protein phosphatase I" evidence="1">
    <location>
        <begin position="6"/>
        <end position="195"/>
    </location>
</feature>
<evidence type="ECO:0000259" key="1">
    <source>
        <dbReference type="SMART" id="SM00226"/>
    </source>
</evidence>
<dbReference type="GO" id="GO:0004725">
    <property type="term" value="F:protein tyrosine phosphatase activity"/>
    <property type="evidence" value="ECO:0007669"/>
    <property type="project" value="TreeGrafter"/>
</dbReference>
<reference evidence="2 3" key="1">
    <citation type="submission" date="2018-03" db="EMBL/GenBank/DDBJ databases">
        <title>Genomic Encyclopedia of Archaeal and Bacterial Type Strains, Phase II (KMG-II): from individual species to whole genera.</title>
        <authorList>
            <person name="Goeker M."/>
        </authorList>
    </citation>
    <scope>NUCLEOTIDE SEQUENCE [LARGE SCALE GENOMIC DNA]</scope>
    <source>
        <strain evidence="2 3">DSM 45348</strain>
    </source>
</reference>
<dbReference type="InterPro" id="IPR036196">
    <property type="entry name" value="Ptyr_pPase_sf"/>
</dbReference>
<accession>A0A2T0S3C9</accession>
<dbReference type="Pfam" id="PF01451">
    <property type="entry name" value="LMWPc"/>
    <property type="match status" value="1"/>
</dbReference>
<dbReference type="PANTHER" id="PTHR11717:SF31">
    <property type="entry name" value="LOW MOLECULAR WEIGHT PROTEIN-TYROSINE-PHOSPHATASE ETP-RELATED"/>
    <property type="match status" value="1"/>
</dbReference>
<organism evidence="2 3">
    <name type="scientific">Pseudosporangium ferrugineum</name>
    <dbReference type="NCBI Taxonomy" id="439699"/>
    <lineage>
        <taxon>Bacteria</taxon>
        <taxon>Bacillati</taxon>
        <taxon>Actinomycetota</taxon>
        <taxon>Actinomycetes</taxon>
        <taxon>Micromonosporales</taxon>
        <taxon>Micromonosporaceae</taxon>
        <taxon>Pseudosporangium</taxon>
    </lineage>
</organism>
<protein>
    <submittedName>
        <fullName evidence="2">Protein-tyrosine phosphatase</fullName>
    </submittedName>
</protein>
<dbReference type="PANTHER" id="PTHR11717">
    <property type="entry name" value="LOW MOLECULAR WEIGHT PROTEIN TYROSINE PHOSPHATASE"/>
    <property type="match status" value="1"/>
</dbReference>
<proteinExistence type="predicted"/>
<dbReference type="AlphaFoldDB" id="A0A2T0S3C9"/>
<dbReference type="EMBL" id="PVZG01000009">
    <property type="protein sequence ID" value="PRY27924.1"/>
    <property type="molecule type" value="Genomic_DNA"/>
</dbReference>
<dbReference type="InterPro" id="IPR050438">
    <property type="entry name" value="LMW_PTPase"/>
</dbReference>
<dbReference type="Proteomes" id="UP000239209">
    <property type="component" value="Unassembled WGS sequence"/>
</dbReference>
<evidence type="ECO:0000313" key="2">
    <source>
        <dbReference type="EMBL" id="PRY27924.1"/>
    </source>
</evidence>
<dbReference type="SUPFAM" id="SSF52788">
    <property type="entry name" value="Phosphotyrosine protein phosphatases I"/>
    <property type="match status" value="1"/>
</dbReference>
<name>A0A2T0S3C9_9ACTN</name>
<comment type="caution">
    <text evidence="2">The sequence shown here is derived from an EMBL/GenBank/DDBJ whole genome shotgun (WGS) entry which is preliminary data.</text>
</comment>
<gene>
    <name evidence="2" type="ORF">CLV70_10978</name>
</gene>
<evidence type="ECO:0000313" key="3">
    <source>
        <dbReference type="Proteomes" id="UP000239209"/>
    </source>
</evidence>
<dbReference type="InterPro" id="IPR023485">
    <property type="entry name" value="Ptyr_pPase"/>
</dbReference>
<keyword evidence="3" id="KW-1185">Reference proteome</keyword>
<dbReference type="RefSeq" id="WP_211303818.1">
    <property type="nucleotide sequence ID" value="NZ_PVZG01000009.1"/>
</dbReference>
<dbReference type="Gene3D" id="3.40.50.2300">
    <property type="match status" value="1"/>
</dbReference>
<dbReference type="SMART" id="SM00226">
    <property type="entry name" value="LMWPc"/>
    <property type="match status" value="1"/>
</dbReference>
<sequence length="197" mass="21288">MTADRFAVLIVCHANLCRSPMAEYLLRHALESRLGPAAGGLEILSAGTDAWADLPMHPLSVEALGEHGLDGTAFRSRRLTPALVKRADLVLTATRRQRSVAVAMEPAAVKHAFTLPQFGRLAAEVAVAAPLEPGTPAQRLGRIIERIPMVRGHLPVPPAEQDEIADPVRMPIEVFRRCAHELDRIAGVTAQLIAPSR</sequence>